<dbReference type="InterPro" id="IPR012332">
    <property type="entry name" value="Autotransporter_pectin_lyase_C"/>
</dbReference>
<keyword evidence="1 3" id="KW-0732">Signal</keyword>
<proteinExistence type="predicted"/>
<dbReference type="GO" id="GO:0019867">
    <property type="term" value="C:outer membrane"/>
    <property type="evidence" value="ECO:0007669"/>
    <property type="project" value="InterPro"/>
</dbReference>
<dbReference type="InterPro" id="IPR006626">
    <property type="entry name" value="PbH1"/>
</dbReference>
<dbReference type="EMBL" id="MKZO01000012">
    <property type="protein sequence ID" value="OLS63325.1"/>
    <property type="molecule type" value="Genomic_DNA"/>
</dbReference>
<dbReference type="PROSITE" id="PS51208">
    <property type="entry name" value="AUTOTRANSPORTER"/>
    <property type="match status" value="1"/>
</dbReference>
<dbReference type="CDD" id="cd01343">
    <property type="entry name" value="PL1_Passenger_AT"/>
    <property type="match status" value="1"/>
</dbReference>
<feature type="region of interest" description="Disordered" evidence="2">
    <location>
        <begin position="112"/>
        <end position="133"/>
    </location>
</feature>
<dbReference type="SMART" id="SM00710">
    <property type="entry name" value="PbH1"/>
    <property type="match status" value="5"/>
</dbReference>
<dbReference type="InterPro" id="IPR005546">
    <property type="entry name" value="Autotransporte_beta"/>
</dbReference>
<dbReference type="AlphaFoldDB" id="A0A1Q9R7P1"/>
<gene>
    <name evidence="5" type="ORF">PSEMO_14640</name>
</gene>
<dbReference type="NCBIfam" id="TIGR01414">
    <property type="entry name" value="autotrans_barl"/>
    <property type="match status" value="1"/>
</dbReference>
<feature type="signal peptide" evidence="3">
    <location>
        <begin position="1"/>
        <end position="34"/>
    </location>
</feature>
<dbReference type="InterPro" id="IPR004899">
    <property type="entry name" value="Pertactin_central"/>
</dbReference>
<dbReference type="PRINTS" id="PR01484">
    <property type="entry name" value="PRTACTNFAMLY"/>
</dbReference>
<comment type="caution">
    <text evidence="5">The sequence shown here is derived from an EMBL/GenBank/DDBJ whole genome shotgun (WGS) entry which is preliminary data.</text>
</comment>
<protein>
    <submittedName>
        <fullName evidence="5">Autotransporter</fullName>
    </submittedName>
</protein>
<dbReference type="PANTHER" id="PTHR35037">
    <property type="entry name" value="C-TERMINAL REGION OF AIDA-LIKE PROTEIN"/>
    <property type="match status" value="1"/>
</dbReference>
<dbReference type="InterPro" id="IPR003991">
    <property type="entry name" value="Pertactin_virulence_factor"/>
</dbReference>
<dbReference type="Gene3D" id="2.160.20.20">
    <property type="match status" value="1"/>
</dbReference>
<organism evidence="5 6">
    <name type="scientific">Pseudomonas putida</name>
    <name type="common">Arthrobacter siderocapsulatus</name>
    <dbReference type="NCBI Taxonomy" id="303"/>
    <lineage>
        <taxon>Bacteria</taxon>
        <taxon>Pseudomonadati</taxon>
        <taxon>Pseudomonadota</taxon>
        <taxon>Gammaproteobacteria</taxon>
        <taxon>Pseudomonadales</taxon>
        <taxon>Pseudomonadaceae</taxon>
        <taxon>Pseudomonas</taxon>
    </lineage>
</organism>
<reference evidence="5 6" key="1">
    <citation type="submission" date="2016-10" db="EMBL/GenBank/DDBJ databases">
        <title>Genome Sequence of Pseudomonas putida GM4FR.</title>
        <authorList>
            <person name="Poehlein A."/>
            <person name="Wemheuer F."/>
            <person name="Hollensteiner J."/>
            <person name="Wemheuer B."/>
        </authorList>
    </citation>
    <scope>NUCLEOTIDE SEQUENCE [LARGE SCALE GENOMIC DNA]</scope>
    <source>
        <strain evidence="5 6">GM4FR</strain>
    </source>
</reference>
<dbReference type="InterPro" id="IPR051551">
    <property type="entry name" value="Autotransporter_adhesion"/>
</dbReference>
<evidence type="ECO:0000313" key="6">
    <source>
        <dbReference type="Proteomes" id="UP000186736"/>
    </source>
</evidence>
<dbReference type="PANTHER" id="PTHR35037:SF7">
    <property type="entry name" value="AUTOTRANSPORTER"/>
    <property type="match status" value="1"/>
</dbReference>
<name>A0A1Q9R7P1_PSEPU</name>
<dbReference type="OrthoDB" id="6056869at2"/>
<dbReference type="SUPFAM" id="SSF51126">
    <property type="entry name" value="Pectin lyase-like"/>
    <property type="match status" value="1"/>
</dbReference>
<evidence type="ECO:0000256" key="1">
    <source>
        <dbReference type="ARBA" id="ARBA00022729"/>
    </source>
</evidence>
<evidence type="ECO:0000256" key="2">
    <source>
        <dbReference type="SAM" id="MobiDB-lite"/>
    </source>
</evidence>
<evidence type="ECO:0000259" key="4">
    <source>
        <dbReference type="PROSITE" id="PS51208"/>
    </source>
</evidence>
<evidence type="ECO:0000313" key="5">
    <source>
        <dbReference type="EMBL" id="OLS63325.1"/>
    </source>
</evidence>
<dbReference type="Proteomes" id="UP000186736">
    <property type="component" value="Unassembled WGS sequence"/>
</dbReference>
<sequence>MMPKTPSFKLRPLVRILKFAALAPLVLGSEYAMARTIIGDETIDATTPSDNYLVTGGSHLTANGAQTQHILTQDGGRLTLNGSTVTATGINVGVFLGSGSADISGSNITSETEGLSLGRQGSNGSTANVRDSNITGARSGVQISANSDLILENTQVTGTNATSQGIQMFGGSVTARNSSIIGGTHGIRIRLDSALPDSGTVNLDGTHVEGGTGAAILVGTGAGQGVSADIVVANGSTLTGGDGNVLKVASGSTGNMTVDNSHLVGNVVAEDGATANLTLQNHATLTGALENVASLTLASQGQWNMIEDDEVGDLVMDGGAVRFGEADAFHRLTVENLSGNGTFIMDTDFSTGQTDFLEVTGEAHGDHKLLVGSSGADPLTDGQIHVVQTAGGDASFSLLNGEVDLGTFSYDLLRDGDNWYLDASTRKISPGTQTVLGLFNAAPTVWYGELSSLRSRMGELRLNGGKAGAWMRGYGNKYNVSASSGTAYQQTQQGVSFGADAPLPIGDGHWLAGVLAGYSDSDLNLARGSSGQVDSYYLGAYTTWLDPQSGYYFDAVLKFNRLQNDATVNLSDGTRTKGDYDTHALGTSLEFGRHIALGNGWFAEPYTQWSGVTIQGKRYDLDNGMRADGDTTHSLLGKVGSTFGRTVELGEGRVIQPYVRVAYAHEFASNNAVRVNDNRFNNDLSGSRGELGAGVSVSLAQSLQLHVDLDYSNGEQIEQPWGANVGLRYSW</sequence>
<dbReference type="InterPro" id="IPR036709">
    <property type="entry name" value="Autotransporte_beta_dom_sf"/>
</dbReference>
<dbReference type="InterPro" id="IPR011050">
    <property type="entry name" value="Pectin_lyase_fold/virulence"/>
</dbReference>
<dbReference type="Gene3D" id="2.40.128.130">
    <property type="entry name" value="Autotransporter beta-domain"/>
    <property type="match status" value="1"/>
</dbReference>
<dbReference type="InterPro" id="IPR006315">
    <property type="entry name" value="OM_autotransptr_brl_dom"/>
</dbReference>
<accession>A0A1Q9R7P1</accession>
<dbReference type="Pfam" id="PF03212">
    <property type="entry name" value="Pertactin"/>
    <property type="match status" value="1"/>
</dbReference>
<dbReference type="Pfam" id="PF03797">
    <property type="entry name" value="Autotransporter"/>
    <property type="match status" value="1"/>
</dbReference>
<feature type="domain" description="Autotransporter" evidence="4">
    <location>
        <begin position="462"/>
        <end position="731"/>
    </location>
</feature>
<dbReference type="SUPFAM" id="SSF103515">
    <property type="entry name" value="Autotransporter"/>
    <property type="match status" value="1"/>
</dbReference>
<dbReference type="SMART" id="SM00869">
    <property type="entry name" value="Autotransporter"/>
    <property type="match status" value="1"/>
</dbReference>
<evidence type="ECO:0000256" key="3">
    <source>
        <dbReference type="SAM" id="SignalP"/>
    </source>
</evidence>
<feature type="chain" id="PRO_5012683620" evidence="3">
    <location>
        <begin position="35"/>
        <end position="731"/>
    </location>
</feature>